<evidence type="ECO:0000313" key="4">
    <source>
        <dbReference type="Proteomes" id="UP000254866"/>
    </source>
</evidence>
<dbReference type="EMBL" id="NPIC01000001">
    <property type="protein sequence ID" value="RDL42464.1"/>
    <property type="molecule type" value="Genomic_DNA"/>
</dbReference>
<feature type="transmembrane region" description="Helical" evidence="1">
    <location>
        <begin position="280"/>
        <end position="300"/>
    </location>
</feature>
<comment type="caution">
    <text evidence="3">The sequence shown here is derived from an EMBL/GenBank/DDBJ whole genome shotgun (WGS) entry which is preliminary data.</text>
</comment>
<dbReference type="AlphaFoldDB" id="A0A370U3W4"/>
<dbReference type="OrthoDB" id="1470350at2759"/>
<proteinExistence type="predicted"/>
<keyword evidence="1" id="KW-0472">Membrane</keyword>
<keyword evidence="4" id="KW-1185">Reference proteome</keyword>
<dbReference type="GO" id="GO:0006629">
    <property type="term" value="P:lipid metabolic process"/>
    <property type="evidence" value="ECO:0007669"/>
    <property type="project" value="InterPro"/>
</dbReference>
<evidence type="ECO:0000259" key="2">
    <source>
        <dbReference type="Pfam" id="PF00487"/>
    </source>
</evidence>
<dbReference type="PANTHER" id="PTHR36459">
    <property type="entry name" value="ORF"/>
    <property type="match status" value="1"/>
</dbReference>
<sequence length="435" mass="50697">MASTTTAISTIAAKRPDEAYFTPPDNIVLEALYRDINNSELNGSPSPGPDGSELELLSSLNDPKHANFQPTIFSSWDYDLHDFKTPRNWRERILQQYVKWARTVVRHETDVVFVSHLLLYFSTALPSAIYLFYDFNLWHGIAHVVYIVWCSGAFTLMMHNHIHNRGVLSKSYGLFDWTFPYILEPLMGHTWDSYYYHHVKAHHVEGNGPDDLSSTIRYQRDSVLHFLHYELRFLLLCWFDLPCYFVRKGKYNLACRMLLTEGSAYAMMYLLARWKFKPTLYVILLPFVVLRVGLMIGNWGQHCLVDDVSPDSDFRSSITLIDVPSNRFCFNDGYHTSHHLNPLRHWRDHPHAFLAAKERYSNEGALVFQNIDYLEITYRVLTKNYMYLASKLVPMGSQIGMSQQELADMLRTKTRKLTEEEIAVKFSKHAAMKNR</sequence>
<dbReference type="Pfam" id="PF00487">
    <property type="entry name" value="FA_desaturase"/>
    <property type="match status" value="1"/>
</dbReference>
<organism evidence="3 4">
    <name type="scientific">Venustampulla echinocandica</name>
    <dbReference type="NCBI Taxonomy" id="2656787"/>
    <lineage>
        <taxon>Eukaryota</taxon>
        <taxon>Fungi</taxon>
        <taxon>Dikarya</taxon>
        <taxon>Ascomycota</taxon>
        <taxon>Pezizomycotina</taxon>
        <taxon>Leotiomycetes</taxon>
        <taxon>Helotiales</taxon>
        <taxon>Pleuroascaceae</taxon>
        <taxon>Venustampulla</taxon>
    </lineage>
</organism>
<dbReference type="RefSeq" id="XP_031875120.1">
    <property type="nucleotide sequence ID" value="XM_032011066.1"/>
</dbReference>
<dbReference type="InterPro" id="IPR005804">
    <property type="entry name" value="FA_desaturase_dom"/>
</dbReference>
<dbReference type="GeneID" id="43595292"/>
<keyword evidence="1" id="KW-0812">Transmembrane</keyword>
<protein>
    <recommendedName>
        <fullName evidence="2">Fatty acid desaturase domain-containing protein</fullName>
    </recommendedName>
</protein>
<evidence type="ECO:0000313" key="3">
    <source>
        <dbReference type="EMBL" id="RDL42464.1"/>
    </source>
</evidence>
<evidence type="ECO:0000256" key="1">
    <source>
        <dbReference type="SAM" id="Phobius"/>
    </source>
</evidence>
<feature type="domain" description="Fatty acid desaturase" evidence="2">
    <location>
        <begin position="139"/>
        <end position="365"/>
    </location>
</feature>
<dbReference type="PANTHER" id="PTHR36459:SF1">
    <property type="entry name" value="FATTY ACID DESATURASE DOMAIN-CONTAINING PROTEIN-RELATED"/>
    <property type="match status" value="1"/>
</dbReference>
<feature type="transmembrane region" description="Helical" evidence="1">
    <location>
        <begin position="111"/>
        <end position="132"/>
    </location>
</feature>
<dbReference type="STRING" id="2656787.A0A370U3W4"/>
<reference evidence="3 4" key="1">
    <citation type="journal article" date="2018" name="IMA Fungus">
        <title>IMA Genome-F 9: Draft genome sequence of Annulohypoxylon stygium, Aspergillus mulundensis, Berkeleyomyces basicola (syn. Thielaviopsis basicola), Ceratocystis smalleyi, two Cercospora beticola strains, Coleophoma cylindrospora, Fusarium fracticaudum, Phialophora cf. hyalina, and Morchella septimelata.</title>
        <authorList>
            <person name="Wingfield B.D."/>
            <person name="Bills G.F."/>
            <person name="Dong Y."/>
            <person name="Huang W."/>
            <person name="Nel W.J."/>
            <person name="Swalarsk-Parry B.S."/>
            <person name="Vaghefi N."/>
            <person name="Wilken P.M."/>
            <person name="An Z."/>
            <person name="de Beer Z.W."/>
            <person name="De Vos L."/>
            <person name="Chen L."/>
            <person name="Duong T.A."/>
            <person name="Gao Y."/>
            <person name="Hammerbacher A."/>
            <person name="Kikkert J.R."/>
            <person name="Li Y."/>
            <person name="Li H."/>
            <person name="Li K."/>
            <person name="Li Q."/>
            <person name="Liu X."/>
            <person name="Ma X."/>
            <person name="Naidoo K."/>
            <person name="Pethybridge S.J."/>
            <person name="Sun J."/>
            <person name="Steenkamp E.T."/>
            <person name="van der Nest M.A."/>
            <person name="van Wyk S."/>
            <person name="Wingfield M.J."/>
            <person name="Xiong C."/>
            <person name="Yue Q."/>
            <person name="Zhang X."/>
        </authorList>
    </citation>
    <scope>NUCLEOTIDE SEQUENCE [LARGE SCALE GENOMIC DNA]</scope>
    <source>
        <strain evidence="3 4">BP 5553</strain>
    </source>
</reference>
<feature type="transmembrane region" description="Helical" evidence="1">
    <location>
        <begin position="138"/>
        <end position="158"/>
    </location>
</feature>
<accession>A0A370U3W4</accession>
<keyword evidence="1" id="KW-1133">Transmembrane helix</keyword>
<dbReference type="Proteomes" id="UP000254866">
    <property type="component" value="Unassembled WGS sequence"/>
</dbReference>
<gene>
    <name evidence="3" type="ORF">BP5553_02443</name>
</gene>
<name>A0A370U3W4_9HELO</name>